<dbReference type="Gene3D" id="3.30.70.580">
    <property type="entry name" value="Pseudouridine synthase I, catalytic domain, N-terminal subdomain"/>
    <property type="match status" value="1"/>
</dbReference>
<dbReference type="FunFam" id="3.30.70.1560:FF:000001">
    <property type="entry name" value="Pseudouridine synthase"/>
    <property type="match status" value="1"/>
</dbReference>
<protein>
    <recommendedName>
        <fullName evidence="5">Pseudouridine synthase</fullName>
        <ecNumber evidence="5">5.4.99.-</ecNumber>
    </recommendedName>
</protein>
<dbReference type="PROSITE" id="PS50889">
    <property type="entry name" value="S4"/>
    <property type="match status" value="1"/>
</dbReference>
<dbReference type="GO" id="GO:0003723">
    <property type="term" value="F:RNA binding"/>
    <property type="evidence" value="ECO:0007669"/>
    <property type="project" value="UniProtKB-KW"/>
</dbReference>
<dbReference type="OrthoDB" id="9807213at2"/>
<dbReference type="SMART" id="SM00363">
    <property type="entry name" value="S4"/>
    <property type="match status" value="1"/>
</dbReference>
<evidence type="ECO:0000256" key="4">
    <source>
        <dbReference type="PROSITE-ProRule" id="PRU00182"/>
    </source>
</evidence>
<accession>A0A4R7ZEC0</accession>
<dbReference type="PANTHER" id="PTHR47683:SF2">
    <property type="entry name" value="RNA-BINDING S4 DOMAIN-CONTAINING PROTEIN"/>
    <property type="match status" value="1"/>
</dbReference>
<dbReference type="InterPro" id="IPR000748">
    <property type="entry name" value="PsdUridine_synth_RsuA/RluB/E/F"/>
</dbReference>
<sequence>MERIQKVIAASGVASRRKAEEMIKQGRVKVNGVVLKEMGYIVKRGDAIQVDGKSITKENKVYYVMNKPKKTMCTNSDEFDRPTVFSLVDSNERLFSVGRLDYDTSGVLILTNDGNFANTLAHPRYHLPKTYNLTLNGILTPPQLMELKSGIVLDDGHKTLPAKYKVTEKDHKKNQMSLDLTIVEGRNRQIKRMIEHFGYHVTRLHRKQLGNLKVDDLRQGEYRILKPYEVKKLKQMATEGSKT</sequence>
<evidence type="ECO:0000313" key="7">
    <source>
        <dbReference type="EMBL" id="TDW14581.1"/>
    </source>
</evidence>
<dbReference type="FunFam" id="3.10.290.10:FF:000003">
    <property type="entry name" value="Pseudouridine synthase"/>
    <property type="match status" value="1"/>
</dbReference>
<feature type="domain" description="RNA-binding S4" evidence="6">
    <location>
        <begin position="2"/>
        <end position="61"/>
    </location>
</feature>
<dbReference type="InterPro" id="IPR036986">
    <property type="entry name" value="S4_RNA-bd_sf"/>
</dbReference>
<dbReference type="Pfam" id="PF01479">
    <property type="entry name" value="S4"/>
    <property type="match status" value="1"/>
</dbReference>
<dbReference type="EMBL" id="SODD01000038">
    <property type="protein sequence ID" value="TDW14581.1"/>
    <property type="molecule type" value="Genomic_DNA"/>
</dbReference>
<dbReference type="Proteomes" id="UP000294743">
    <property type="component" value="Unassembled WGS sequence"/>
</dbReference>
<proteinExistence type="inferred from homology"/>
<dbReference type="Gene3D" id="3.10.290.10">
    <property type="entry name" value="RNA-binding S4 domain"/>
    <property type="match status" value="1"/>
</dbReference>
<dbReference type="AlphaFoldDB" id="A0A4R7ZEC0"/>
<evidence type="ECO:0000256" key="1">
    <source>
        <dbReference type="ARBA" id="ARBA00008348"/>
    </source>
</evidence>
<dbReference type="Pfam" id="PF00849">
    <property type="entry name" value="PseudoU_synth_2"/>
    <property type="match status" value="1"/>
</dbReference>
<evidence type="ECO:0000313" key="8">
    <source>
        <dbReference type="Proteomes" id="UP000294743"/>
    </source>
</evidence>
<dbReference type="SUPFAM" id="SSF55174">
    <property type="entry name" value="Alpha-L RNA-binding motif"/>
    <property type="match status" value="1"/>
</dbReference>
<keyword evidence="8" id="KW-1185">Reference proteome</keyword>
<evidence type="ECO:0000256" key="2">
    <source>
        <dbReference type="ARBA" id="ARBA00022884"/>
    </source>
</evidence>
<dbReference type="PROSITE" id="PS01149">
    <property type="entry name" value="PSI_RSU"/>
    <property type="match status" value="1"/>
</dbReference>
<dbReference type="InterPro" id="IPR018496">
    <property type="entry name" value="PsdUridine_synth_RsuA/RluB_CS"/>
</dbReference>
<dbReference type="CDD" id="cd00165">
    <property type="entry name" value="S4"/>
    <property type="match status" value="1"/>
</dbReference>
<evidence type="ECO:0000256" key="3">
    <source>
        <dbReference type="ARBA" id="ARBA00023235"/>
    </source>
</evidence>
<keyword evidence="3 5" id="KW-0413">Isomerase</keyword>
<dbReference type="EC" id="5.4.99.-" evidence="5"/>
<name>A0A4R7ZEC0_9FIRM</name>
<dbReference type="InterPro" id="IPR042092">
    <property type="entry name" value="PsdUridine_s_RsuA/RluB/E/F_cat"/>
</dbReference>
<dbReference type="CDD" id="cd02870">
    <property type="entry name" value="PseudoU_synth_RsuA_like"/>
    <property type="match status" value="1"/>
</dbReference>
<dbReference type="Gene3D" id="3.30.70.1560">
    <property type="entry name" value="Alpha-L RNA-binding motif"/>
    <property type="match status" value="1"/>
</dbReference>
<evidence type="ECO:0000259" key="6">
    <source>
        <dbReference type="SMART" id="SM00363"/>
    </source>
</evidence>
<gene>
    <name evidence="7" type="ORF">EDD63_1388</name>
</gene>
<dbReference type="GO" id="GO:0120159">
    <property type="term" value="F:rRNA pseudouridine synthase activity"/>
    <property type="evidence" value="ECO:0007669"/>
    <property type="project" value="UniProtKB-ARBA"/>
</dbReference>
<dbReference type="InterPro" id="IPR002942">
    <property type="entry name" value="S4_RNA-bd"/>
</dbReference>
<dbReference type="PANTHER" id="PTHR47683">
    <property type="entry name" value="PSEUDOURIDINE SYNTHASE FAMILY PROTEIN-RELATED"/>
    <property type="match status" value="1"/>
</dbReference>
<comment type="similarity">
    <text evidence="1 5">Belongs to the pseudouridine synthase RsuA family.</text>
</comment>
<dbReference type="InterPro" id="IPR050343">
    <property type="entry name" value="RsuA_PseudoU_synthase"/>
</dbReference>
<dbReference type="InterPro" id="IPR020103">
    <property type="entry name" value="PsdUridine_synth_cat_dom_sf"/>
</dbReference>
<dbReference type="InterPro" id="IPR006145">
    <property type="entry name" value="PsdUridine_synth_RsuA/RluA"/>
</dbReference>
<dbReference type="SUPFAM" id="SSF55120">
    <property type="entry name" value="Pseudouridine synthase"/>
    <property type="match status" value="1"/>
</dbReference>
<comment type="caution">
    <text evidence="7">The sequence shown here is derived from an EMBL/GenBank/DDBJ whole genome shotgun (WGS) entry which is preliminary data.</text>
</comment>
<evidence type="ECO:0000256" key="5">
    <source>
        <dbReference type="RuleBase" id="RU003887"/>
    </source>
</evidence>
<organism evidence="7 8">
    <name type="scientific">Breznakia blatticola</name>
    <dbReference type="NCBI Taxonomy" id="1754012"/>
    <lineage>
        <taxon>Bacteria</taxon>
        <taxon>Bacillati</taxon>
        <taxon>Bacillota</taxon>
        <taxon>Erysipelotrichia</taxon>
        <taxon>Erysipelotrichales</taxon>
        <taxon>Erysipelotrichaceae</taxon>
        <taxon>Breznakia</taxon>
    </lineage>
</organism>
<reference evidence="7 8" key="1">
    <citation type="submission" date="2019-03" db="EMBL/GenBank/DDBJ databases">
        <title>Genomic Encyclopedia of Type Strains, Phase IV (KMG-IV): sequencing the most valuable type-strain genomes for metagenomic binning, comparative biology and taxonomic classification.</title>
        <authorList>
            <person name="Goeker M."/>
        </authorList>
    </citation>
    <scope>NUCLEOTIDE SEQUENCE [LARGE SCALE GENOMIC DNA]</scope>
    <source>
        <strain evidence="7 8">DSM 28867</strain>
    </source>
</reference>
<dbReference type="RefSeq" id="WP_134170663.1">
    <property type="nucleotide sequence ID" value="NZ_SODD01000038.1"/>
</dbReference>
<dbReference type="InterPro" id="IPR020094">
    <property type="entry name" value="TruA/RsuA/RluB/E/F_N"/>
</dbReference>
<dbReference type="NCBIfam" id="TIGR00093">
    <property type="entry name" value="pseudouridine synthase"/>
    <property type="match status" value="1"/>
</dbReference>
<dbReference type="GO" id="GO:0000455">
    <property type="term" value="P:enzyme-directed rRNA pseudouridine synthesis"/>
    <property type="evidence" value="ECO:0007669"/>
    <property type="project" value="UniProtKB-ARBA"/>
</dbReference>
<keyword evidence="2 4" id="KW-0694">RNA-binding</keyword>
<dbReference type="GO" id="GO:0005829">
    <property type="term" value="C:cytosol"/>
    <property type="evidence" value="ECO:0007669"/>
    <property type="project" value="UniProtKB-ARBA"/>
</dbReference>